<proteinExistence type="predicted"/>
<evidence type="ECO:0000313" key="4">
    <source>
        <dbReference type="Proteomes" id="UP000292935"/>
    </source>
</evidence>
<dbReference type="Proteomes" id="UP000292935">
    <property type="component" value="Unassembled WGS sequence"/>
</dbReference>
<dbReference type="Pfam" id="PF24346">
    <property type="entry name" value="DUF7507"/>
    <property type="match status" value="1"/>
</dbReference>
<keyword evidence="4" id="KW-1185">Reference proteome</keyword>
<evidence type="ECO:0000313" key="3">
    <source>
        <dbReference type="EMBL" id="RXZ47221.1"/>
    </source>
</evidence>
<comment type="caution">
    <text evidence="3">The sequence shown here is derived from an EMBL/GenBank/DDBJ whole genome shotgun (WGS) entry which is preliminary data.</text>
</comment>
<dbReference type="OrthoDB" id="3225333at2"/>
<keyword evidence="1" id="KW-0812">Transmembrane</keyword>
<dbReference type="InterPro" id="IPR055354">
    <property type="entry name" value="DUF7507"/>
</dbReference>
<dbReference type="InterPro" id="IPR013320">
    <property type="entry name" value="ConA-like_dom_sf"/>
</dbReference>
<dbReference type="RefSeq" id="WP_129231701.1">
    <property type="nucleotide sequence ID" value="NZ_SDPO01000003.1"/>
</dbReference>
<dbReference type="EMBL" id="SDPO01000003">
    <property type="protein sequence ID" value="RXZ47221.1"/>
    <property type="molecule type" value="Genomic_DNA"/>
</dbReference>
<accession>A0A4Q2JGZ5</accession>
<sequence length="487" mass="49297">MSSSTLQPAFAAAAGPVLVDEDFRGATVIDGFQAYGSACITGAPTVLATPIGSHPVLGCPAPSPAAPPNGADPDGFLRLTDRLTDQAGAALYDVPIPATQGVEITFEQWQYGSDSLVPADGIAFFLVDGATSLDAPGAFGGSLGYAQKEPGFEVDPPFLPGVEGGYLGIGLDVLGNYFGDWERRGDSCEVRSPSGEAFYAPAPGENMVTVRGPGNGTEGYCFLTATADQLSTTGPWTSTLPGDLHGPAPDLTGADPAQAAALLEPTRRTVTVQISPAPDPQVTVSIDFNDGAGMQQVLDFAAPQPTPPTYKFGFSASTGLFTDVHLIRNVVVQAIDPLAQLGLTKLVDDSKTYASGDVVDYTYEVLNTSAVAITDVAVVDDRIAGVTCEASELAPAGQAGDSTVCHGTYTVTDADAAAGSVTNVATAGGLAGTAPVTSAPVSATIVVGAGAAVPPALPPTGPSALPMLVAGMTALTGGSLLVLRRRR</sequence>
<dbReference type="AlphaFoldDB" id="A0A4Q2JGZ5"/>
<dbReference type="SUPFAM" id="SSF49899">
    <property type="entry name" value="Concanavalin A-like lectins/glucanases"/>
    <property type="match status" value="1"/>
</dbReference>
<feature type="domain" description="DUF7507" evidence="2">
    <location>
        <begin position="340"/>
        <end position="436"/>
    </location>
</feature>
<organism evidence="3 4">
    <name type="scientific">Agromyces fucosus</name>
    <dbReference type="NCBI Taxonomy" id="41985"/>
    <lineage>
        <taxon>Bacteria</taxon>
        <taxon>Bacillati</taxon>
        <taxon>Actinomycetota</taxon>
        <taxon>Actinomycetes</taxon>
        <taxon>Micrococcales</taxon>
        <taxon>Microbacteriaceae</taxon>
        <taxon>Agromyces</taxon>
    </lineage>
</organism>
<keyword evidence="1" id="KW-0472">Membrane</keyword>
<evidence type="ECO:0000259" key="2">
    <source>
        <dbReference type="Pfam" id="PF24346"/>
    </source>
</evidence>
<evidence type="ECO:0000256" key="1">
    <source>
        <dbReference type="SAM" id="Phobius"/>
    </source>
</evidence>
<keyword evidence="1" id="KW-1133">Transmembrane helix</keyword>
<name>A0A4Q2JGZ5_9MICO</name>
<dbReference type="Gene3D" id="2.60.120.200">
    <property type="match status" value="1"/>
</dbReference>
<gene>
    <name evidence="3" type="ORF">ESP57_11590</name>
</gene>
<feature type="transmembrane region" description="Helical" evidence="1">
    <location>
        <begin position="464"/>
        <end position="483"/>
    </location>
</feature>
<reference evidence="3 4" key="1">
    <citation type="submission" date="2019-01" db="EMBL/GenBank/DDBJ databases">
        <authorList>
            <person name="Li J."/>
        </authorList>
    </citation>
    <scope>NUCLEOTIDE SEQUENCE [LARGE SCALE GENOMIC DNA]</scope>
    <source>
        <strain evidence="3 4">CCUG 35506</strain>
    </source>
</reference>
<protein>
    <recommendedName>
        <fullName evidence="2">DUF7507 domain-containing protein</fullName>
    </recommendedName>
</protein>